<dbReference type="EMBL" id="FSRU01000001">
    <property type="protein sequence ID" value="SIO20445.1"/>
    <property type="molecule type" value="Genomic_DNA"/>
</dbReference>
<dbReference type="Pfam" id="PF10026">
    <property type="entry name" value="DUF2268"/>
    <property type="match status" value="1"/>
</dbReference>
<dbReference type="AlphaFoldDB" id="A0A1N6HLC4"/>
<dbReference type="Proteomes" id="UP000185151">
    <property type="component" value="Unassembled WGS sequence"/>
</dbReference>
<keyword evidence="2" id="KW-0378">Hydrolase</keyword>
<name>A0A1N6HLC4_9BURK</name>
<dbReference type="GO" id="GO:0008233">
    <property type="term" value="F:peptidase activity"/>
    <property type="evidence" value="ECO:0007669"/>
    <property type="project" value="UniProtKB-KW"/>
</dbReference>
<evidence type="ECO:0000259" key="1">
    <source>
        <dbReference type="Pfam" id="PF10026"/>
    </source>
</evidence>
<reference evidence="2 3" key="1">
    <citation type="submission" date="2016-11" db="EMBL/GenBank/DDBJ databases">
        <authorList>
            <person name="Jaros S."/>
            <person name="Januszkiewicz K."/>
            <person name="Wedrychowicz H."/>
        </authorList>
    </citation>
    <scope>NUCLEOTIDE SEQUENCE [LARGE SCALE GENOMIC DNA]</scope>
    <source>
        <strain evidence="2 3">GAS95</strain>
    </source>
</reference>
<evidence type="ECO:0000313" key="2">
    <source>
        <dbReference type="EMBL" id="SIO20445.1"/>
    </source>
</evidence>
<proteinExistence type="predicted"/>
<feature type="domain" description="DUF2268" evidence="1">
    <location>
        <begin position="86"/>
        <end position="209"/>
    </location>
</feature>
<sequence length="217" mass="23528">MACELHILDAQGRLPALHDQLGELFRLAVAEVESYLPIDRVDCSVYYDPEATIPEVGIGAYTESPFRISLALDPENPAFHRNLAIEFVSAFAHECHHAVRMQGVGYGSAVGEALVSEGLACHFKSHFRGGAAPFYARALAATELARVARLAADRWGETPHDQGLWFFGKDANLLPLFAGYSIGYSIVGRGIDQLGQSAAQLVNESAESFRPLLAELA</sequence>
<evidence type="ECO:0000313" key="3">
    <source>
        <dbReference type="Proteomes" id="UP000185151"/>
    </source>
</evidence>
<organism evidence="2 3">
    <name type="scientific">Paraburkholderia phenazinium</name>
    <dbReference type="NCBI Taxonomy" id="60549"/>
    <lineage>
        <taxon>Bacteria</taxon>
        <taxon>Pseudomonadati</taxon>
        <taxon>Pseudomonadota</taxon>
        <taxon>Betaproteobacteria</taxon>
        <taxon>Burkholderiales</taxon>
        <taxon>Burkholderiaceae</taxon>
        <taxon>Paraburkholderia</taxon>
    </lineage>
</organism>
<accession>A0A1N6HLC4</accession>
<gene>
    <name evidence="2" type="ORF">SAMN05444165_1440</name>
</gene>
<dbReference type="OrthoDB" id="69012at2"/>
<keyword evidence="2" id="KW-0645">Protease</keyword>
<keyword evidence="3" id="KW-1185">Reference proteome</keyword>
<dbReference type="InterPro" id="IPR018728">
    <property type="entry name" value="DUF2268"/>
</dbReference>
<dbReference type="GO" id="GO:0006508">
    <property type="term" value="P:proteolysis"/>
    <property type="evidence" value="ECO:0007669"/>
    <property type="project" value="UniProtKB-KW"/>
</dbReference>
<protein>
    <submittedName>
        <fullName evidence="2">Predicted Zn-dependent protease</fullName>
    </submittedName>
</protein>